<dbReference type="AlphaFoldDB" id="A0A927CTA0"/>
<feature type="transmembrane region" description="Helical" evidence="1">
    <location>
        <begin position="6"/>
        <end position="26"/>
    </location>
</feature>
<evidence type="ECO:0000256" key="1">
    <source>
        <dbReference type="SAM" id="Phobius"/>
    </source>
</evidence>
<dbReference type="Pfam" id="PF13789">
    <property type="entry name" value="DUF4181"/>
    <property type="match status" value="1"/>
</dbReference>
<evidence type="ECO:0008006" key="4">
    <source>
        <dbReference type="Google" id="ProtNLM"/>
    </source>
</evidence>
<dbReference type="RefSeq" id="WP_190997012.1">
    <property type="nucleotide sequence ID" value="NZ_JACXSI010000007.1"/>
</dbReference>
<dbReference type="Proteomes" id="UP000602076">
    <property type="component" value="Unassembled WGS sequence"/>
</dbReference>
<gene>
    <name evidence="2" type="ORF">IEO70_03720</name>
</gene>
<keyword evidence="1" id="KW-0472">Membrane</keyword>
<protein>
    <recommendedName>
        <fullName evidence="4">DUF4181 domain-containing protein</fullName>
    </recommendedName>
</protein>
<keyword evidence="1" id="KW-1133">Transmembrane helix</keyword>
<dbReference type="EMBL" id="JACXSI010000007">
    <property type="protein sequence ID" value="MBD3107463.1"/>
    <property type="molecule type" value="Genomic_DNA"/>
</dbReference>
<proteinExistence type="predicted"/>
<comment type="caution">
    <text evidence="2">The sequence shown here is derived from an EMBL/GenBank/DDBJ whole genome shotgun (WGS) entry which is preliminary data.</text>
</comment>
<keyword evidence="1" id="KW-0812">Transmembrane</keyword>
<name>A0A927CTA0_9BACI</name>
<feature type="transmembrane region" description="Helical" evidence="1">
    <location>
        <begin position="71"/>
        <end position="92"/>
    </location>
</feature>
<dbReference type="InterPro" id="IPR025441">
    <property type="entry name" value="DUF4181"/>
</dbReference>
<evidence type="ECO:0000313" key="3">
    <source>
        <dbReference type="Proteomes" id="UP000602076"/>
    </source>
</evidence>
<feature type="transmembrane region" description="Helical" evidence="1">
    <location>
        <begin position="46"/>
        <end position="65"/>
    </location>
</feature>
<organism evidence="2 3">
    <name type="scientific">Peribacillus faecalis</name>
    <dbReference type="NCBI Taxonomy" id="2772559"/>
    <lineage>
        <taxon>Bacteria</taxon>
        <taxon>Bacillati</taxon>
        <taxon>Bacillota</taxon>
        <taxon>Bacilli</taxon>
        <taxon>Bacillales</taxon>
        <taxon>Bacillaceae</taxon>
        <taxon>Peribacillus</taxon>
    </lineage>
</organism>
<evidence type="ECO:0000313" key="2">
    <source>
        <dbReference type="EMBL" id="MBD3107463.1"/>
    </source>
</evidence>
<sequence length="125" mass="14638">MNYEQLRISGVFILLLIYIGVILFLIFRKNIPLPKKMLFSKNRKKVFIVADLLLLIIYGVTFYFLLNYAFFSAYFIVHLFSYLAILALIGLIEEYVTSKEAKGYYHRLTDLIFTTSLALLFAFIL</sequence>
<reference evidence="2" key="1">
    <citation type="submission" date="2020-09" db="EMBL/GenBank/DDBJ databases">
        <title>Bacillus faecalis sp. nov., a moderately halophilic bacterium isolated from cow faeces.</title>
        <authorList>
            <person name="Jiang L."/>
            <person name="Lee J."/>
        </authorList>
    </citation>
    <scope>NUCLEOTIDE SEQUENCE</scope>
    <source>
        <strain evidence="2">AGMB 02131</strain>
    </source>
</reference>
<accession>A0A927CTA0</accession>
<keyword evidence="3" id="KW-1185">Reference proteome</keyword>
<feature type="transmembrane region" description="Helical" evidence="1">
    <location>
        <begin position="104"/>
        <end position="124"/>
    </location>
</feature>